<evidence type="ECO:0000313" key="5">
    <source>
        <dbReference type="EMBL" id="OEH74105.1"/>
    </source>
</evidence>
<comment type="subcellular location">
    <subcellularLocation>
        <location evidence="1">Nucleus</location>
    </subcellularLocation>
</comment>
<feature type="region of interest" description="Disordered" evidence="3">
    <location>
        <begin position="70"/>
        <end position="92"/>
    </location>
</feature>
<evidence type="ECO:0000256" key="3">
    <source>
        <dbReference type="SAM" id="MobiDB-lite"/>
    </source>
</evidence>
<comment type="caution">
    <text evidence="5">The sequence shown here is derived from an EMBL/GenBank/DDBJ whole genome shotgun (WGS) entry which is preliminary data.</text>
</comment>
<dbReference type="SMART" id="SM00484">
    <property type="entry name" value="XPGI"/>
    <property type="match status" value="1"/>
</dbReference>
<evidence type="ECO:0000259" key="4">
    <source>
        <dbReference type="SMART" id="SM00484"/>
    </source>
</evidence>
<dbReference type="VEuPathDB" id="ToxoDB:LOC34617265"/>
<name>A0A1D3CSD2_9EIME</name>
<feature type="region of interest" description="Disordered" evidence="3">
    <location>
        <begin position="981"/>
        <end position="1020"/>
    </location>
</feature>
<feature type="domain" description="XPG-I" evidence="4">
    <location>
        <begin position="621"/>
        <end position="690"/>
    </location>
</feature>
<protein>
    <submittedName>
        <fullName evidence="5">RAD2 endonuclease</fullName>
    </submittedName>
</protein>
<evidence type="ECO:0000256" key="2">
    <source>
        <dbReference type="ARBA" id="ARBA00023242"/>
    </source>
</evidence>
<dbReference type="InterPro" id="IPR006084">
    <property type="entry name" value="XPG/Rad2"/>
</dbReference>
<dbReference type="EMBL" id="JROU02002125">
    <property type="protein sequence ID" value="OEH74105.1"/>
    <property type="molecule type" value="Genomic_DNA"/>
</dbReference>
<dbReference type="PRINTS" id="PR00853">
    <property type="entry name" value="XPGRADSUPER"/>
</dbReference>
<dbReference type="GO" id="GO:0004519">
    <property type="term" value="F:endonuclease activity"/>
    <property type="evidence" value="ECO:0007669"/>
    <property type="project" value="UniProtKB-KW"/>
</dbReference>
<proteinExistence type="predicted"/>
<dbReference type="InterPro" id="IPR006086">
    <property type="entry name" value="XPG-I_dom"/>
</dbReference>
<feature type="compositionally biased region" description="Basic and acidic residues" evidence="3">
    <location>
        <begin position="293"/>
        <end position="302"/>
    </location>
</feature>
<keyword evidence="5" id="KW-0255">Endonuclease</keyword>
<feature type="region of interest" description="Disordered" evidence="3">
    <location>
        <begin position="939"/>
        <end position="960"/>
    </location>
</feature>
<dbReference type="SUPFAM" id="SSF88723">
    <property type="entry name" value="PIN domain-like"/>
    <property type="match status" value="1"/>
</dbReference>
<feature type="compositionally biased region" description="Basic residues" evidence="3">
    <location>
        <begin position="77"/>
        <end position="88"/>
    </location>
</feature>
<keyword evidence="5" id="KW-0540">Nuclease</keyword>
<feature type="region of interest" description="Disordered" evidence="3">
    <location>
        <begin position="276"/>
        <end position="312"/>
    </location>
</feature>
<dbReference type="AlphaFoldDB" id="A0A1D3CSD2"/>
<keyword evidence="6" id="KW-1185">Reference proteome</keyword>
<dbReference type="GO" id="GO:0005634">
    <property type="term" value="C:nucleus"/>
    <property type="evidence" value="ECO:0007669"/>
    <property type="project" value="UniProtKB-SubCell"/>
</dbReference>
<dbReference type="Pfam" id="PF00867">
    <property type="entry name" value="XPG_I"/>
    <property type="match status" value="1"/>
</dbReference>
<organism evidence="5 6">
    <name type="scientific">Cyclospora cayetanensis</name>
    <dbReference type="NCBI Taxonomy" id="88456"/>
    <lineage>
        <taxon>Eukaryota</taxon>
        <taxon>Sar</taxon>
        <taxon>Alveolata</taxon>
        <taxon>Apicomplexa</taxon>
        <taxon>Conoidasida</taxon>
        <taxon>Coccidia</taxon>
        <taxon>Eucoccidiorida</taxon>
        <taxon>Eimeriorina</taxon>
        <taxon>Eimeriidae</taxon>
        <taxon>Cyclospora</taxon>
    </lineage>
</organism>
<dbReference type="InParanoid" id="A0A1D3CSD2"/>
<evidence type="ECO:0000256" key="1">
    <source>
        <dbReference type="ARBA" id="ARBA00004123"/>
    </source>
</evidence>
<sequence>MRGDTPKLFSSEEEDENKTSGSSSSSEEEEVIGFTQLDVGCVEDAEIAHAPPLAAVANLSPLRGRSKESILTLPPSYRHKGQRGKRGLTKQERRVFRDPDEFKAYLTREGQFVELPLDSAIDPQVFNALPLTLQYQVLLQIRDAWVEASRLRALGCGSDTAVFSNVQLEGYVRAIQTNRVPEGCGIPAPPASLAAEIQQRHLKVLFGSRSGNSKEAENLQLRETYDDDFLLSIDGERKHLALLPDKEIFGEDLLKELPLAASDEASEEFIGAQISARTAPPGASVQAEAPALETRENQRSIDKASSGQTAARAPFGKGAAGGACAVAVGEVTPAAAPPTDESCAAADSRMGADDEFEDCEIDHPLQQASVAVHTCIRGCRINLGGLGSKELSKQGVAHQRSTLAASLETRTAAVQLATGEGKGAFRRFLAMEAAAAPEKARKTDVTGPLPIQLPPLASEAAAPEERQARGTPRQISECASAATAAACIRIKSNPFSPMSAKRQRQEESTEHVATELHALPPLHLPKVQEPPEQQMQPQLVQTAAVAEVVIRGTPADAVHASSASSAFAGNDPVSSFYSSFRGSTRALDEERQVLLQQLGRLQARGDIADDETKALLVALLEAFGIPYVVAPAEAEATAAKLCQAGIVDAVISDDSDCVVFGATVVYRHFFRSSKTVEAYAQQNIQEHLQFNQQQLACLALLLGSTLERPSATAYLVVHIVALPLACGCVSVRDLLLSVLPAFMPQLLLLPRSAHSHLDSSAAYCLLLLAVPCVRWAESPLGDSTAEGDSVALQRFKEQHQRYRLHWSFPHDFPSIEVMEAFLSPAAWIPTGPCVFAPPNVTAIKTILLKRTSLSEQQIEETLLPAVQRYTAPGAFMRQQQITDFFPVCRASAAAAKPPASQAAAVADLEAATSGVSVEATANAASADLPLTLSSSAVPDTTEKALQLQEQEPEQGEGMQDLGAAGQYTSKRILRALGMLQREAASEKQSPRSRSRSRTAEKQRQRMRQTEPQGAQELDKERLEVVGADGQEADEAAAAARAVLEDIQNIDIDAAAEEAAIML</sequence>
<dbReference type="PANTHER" id="PTHR16171">
    <property type="entry name" value="DNA REPAIR PROTEIN COMPLEMENTING XP-G CELLS-RELATED"/>
    <property type="match status" value="1"/>
</dbReference>
<feature type="region of interest" description="Disordered" evidence="3">
    <location>
        <begin position="1"/>
        <end position="31"/>
    </location>
</feature>
<evidence type="ECO:0000313" key="6">
    <source>
        <dbReference type="Proteomes" id="UP000095192"/>
    </source>
</evidence>
<keyword evidence="2" id="KW-0539">Nucleus</keyword>
<dbReference type="InterPro" id="IPR029060">
    <property type="entry name" value="PIN-like_dom_sf"/>
</dbReference>
<gene>
    <name evidence="5" type="ORF">cyc_00028</name>
</gene>
<feature type="region of interest" description="Disordered" evidence="3">
    <location>
        <begin position="437"/>
        <end position="474"/>
    </location>
</feature>
<keyword evidence="5" id="KW-0378">Hydrolase</keyword>
<reference evidence="5 6" key="1">
    <citation type="journal article" date="2016" name="BMC Genomics">
        <title>Comparative genomics reveals Cyclospora cayetanensis possesses coccidia-like metabolism and invasion components but unique surface antigens.</title>
        <authorList>
            <person name="Liu S."/>
            <person name="Wang L."/>
            <person name="Zheng H."/>
            <person name="Xu Z."/>
            <person name="Roellig D.M."/>
            <person name="Li N."/>
            <person name="Frace M.A."/>
            <person name="Tang K."/>
            <person name="Arrowood M.J."/>
            <person name="Moss D.M."/>
            <person name="Zhang L."/>
            <person name="Feng Y."/>
            <person name="Xiao L."/>
        </authorList>
    </citation>
    <scope>NUCLEOTIDE SEQUENCE [LARGE SCALE GENOMIC DNA]</scope>
    <source>
        <strain evidence="5 6">CHN_HEN01</strain>
    </source>
</reference>
<dbReference type="Proteomes" id="UP000095192">
    <property type="component" value="Unassembled WGS sequence"/>
</dbReference>
<dbReference type="Gene3D" id="3.40.50.1010">
    <property type="entry name" value="5'-nuclease"/>
    <property type="match status" value="1"/>
</dbReference>
<dbReference type="VEuPathDB" id="ToxoDB:cyc_00028"/>
<accession>A0A1D3CSD2</accession>
<dbReference type="PANTHER" id="PTHR16171:SF7">
    <property type="entry name" value="DNA REPAIR PROTEIN RAD2"/>
    <property type="match status" value="1"/>
</dbReference>